<dbReference type="InterPro" id="IPR027417">
    <property type="entry name" value="P-loop_NTPase"/>
</dbReference>
<dbReference type="PROSITE" id="PS50043">
    <property type="entry name" value="HTH_LUXR_2"/>
    <property type="match status" value="1"/>
</dbReference>
<accession>A0ABP6WN20</accession>
<keyword evidence="5" id="KW-1185">Reference proteome</keyword>
<feature type="domain" description="HTH luxR-type" evidence="3">
    <location>
        <begin position="855"/>
        <end position="916"/>
    </location>
</feature>
<dbReference type="RefSeq" id="WP_344839883.1">
    <property type="nucleotide sequence ID" value="NZ_BAABAA010000002.1"/>
</dbReference>
<dbReference type="PANTHER" id="PTHR16305:SF28">
    <property type="entry name" value="GUANYLATE CYCLASE DOMAIN-CONTAINING PROTEIN"/>
    <property type="match status" value="1"/>
</dbReference>
<organism evidence="4 5">
    <name type="scientific">Kribbella ginsengisoli</name>
    <dbReference type="NCBI Taxonomy" id="363865"/>
    <lineage>
        <taxon>Bacteria</taxon>
        <taxon>Bacillati</taxon>
        <taxon>Actinomycetota</taxon>
        <taxon>Actinomycetes</taxon>
        <taxon>Propionibacteriales</taxon>
        <taxon>Kribbellaceae</taxon>
        <taxon>Kribbella</taxon>
    </lineage>
</organism>
<dbReference type="PANTHER" id="PTHR16305">
    <property type="entry name" value="TESTICULAR SOLUBLE ADENYLYL CYCLASE"/>
    <property type="match status" value="1"/>
</dbReference>
<evidence type="ECO:0000256" key="1">
    <source>
        <dbReference type="ARBA" id="ARBA00022741"/>
    </source>
</evidence>
<protein>
    <submittedName>
        <fullName evidence="4">LuxR family transcriptional regulator</fullName>
    </submittedName>
</protein>
<dbReference type="Pfam" id="PF00196">
    <property type="entry name" value="GerE"/>
    <property type="match status" value="1"/>
</dbReference>
<dbReference type="InterPro" id="IPR041664">
    <property type="entry name" value="AAA_16"/>
</dbReference>
<dbReference type="SUPFAM" id="SSF48452">
    <property type="entry name" value="TPR-like"/>
    <property type="match status" value="1"/>
</dbReference>
<dbReference type="EMBL" id="BAABAA010000002">
    <property type="protein sequence ID" value="GAA3553330.1"/>
    <property type="molecule type" value="Genomic_DNA"/>
</dbReference>
<dbReference type="Gene3D" id="1.25.40.10">
    <property type="entry name" value="Tetratricopeptide repeat domain"/>
    <property type="match status" value="1"/>
</dbReference>
<dbReference type="Proteomes" id="UP001501222">
    <property type="component" value="Unassembled WGS sequence"/>
</dbReference>
<gene>
    <name evidence="4" type="ORF">GCM10022235_21560</name>
</gene>
<name>A0ABP6WN20_9ACTN</name>
<proteinExistence type="predicted"/>
<dbReference type="InterPro" id="IPR000792">
    <property type="entry name" value="Tscrpt_reg_LuxR_C"/>
</dbReference>
<keyword evidence="1" id="KW-0547">Nucleotide-binding</keyword>
<dbReference type="Gene3D" id="3.40.50.300">
    <property type="entry name" value="P-loop containing nucleotide triphosphate hydrolases"/>
    <property type="match status" value="1"/>
</dbReference>
<evidence type="ECO:0000259" key="3">
    <source>
        <dbReference type="PROSITE" id="PS50043"/>
    </source>
</evidence>
<dbReference type="SUPFAM" id="SSF52540">
    <property type="entry name" value="P-loop containing nucleoside triphosphate hydrolases"/>
    <property type="match status" value="1"/>
</dbReference>
<reference evidence="5" key="1">
    <citation type="journal article" date="2019" name="Int. J. Syst. Evol. Microbiol.">
        <title>The Global Catalogue of Microorganisms (GCM) 10K type strain sequencing project: providing services to taxonomists for standard genome sequencing and annotation.</title>
        <authorList>
            <consortium name="The Broad Institute Genomics Platform"/>
            <consortium name="The Broad Institute Genome Sequencing Center for Infectious Disease"/>
            <person name="Wu L."/>
            <person name="Ma J."/>
        </authorList>
    </citation>
    <scope>NUCLEOTIDE SEQUENCE [LARGE SCALE GENOMIC DNA]</scope>
    <source>
        <strain evidence="5">JCM 16928</strain>
    </source>
</reference>
<keyword evidence="2" id="KW-0067">ATP-binding</keyword>
<dbReference type="SUPFAM" id="SSF46894">
    <property type="entry name" value="C-terminal effector domain of the bipartite response regulators"/>
    <property type="match status" value="1"/>
</dbReference>
<evidence type="ECO:0000256" key="2">
    <source>
        <dbReference type="ARBA" id="ARBA00022840"/>
    </source>
</evidence>
<dbReference type="PRINTS" id="PR00038">
    <property type="entry name" value="HTHLUXR"/>
</dbReference>
<evidence type="ECO:0000313" key="5">
    <source>
        <dbReference type="Proteomes" id="UP001501222"/>
    </source>
</evidence>
<dbReference type="InterPro" id="IPR036388">
    <property type="entry name" value="WH-like_DNA-bd_sf"/>
</dbReference>
<evidence type="ECO:0000313" key="4">
    <source>
        <dbReference type="EMBL" id="GAA3553330.1"/>
    </source>
</evidence>
<dbReference type="InterPro" id="IPR011990">
    <property type="entry name" value="TPR-like_helical_dom_sf"/>
</dbReference>
<dbReference type="Pfam" id="PF13191">
    <property type="entry name" value="AAA_16"/>
    <property type="match status" value="1"/>
</dbReference>
<sequence>MTPGTAQRADRDFVGRTDEIALLADLAGKVRFGQHATVVIQGAAGIGKSSLIRRFLTTIGDFAVLSATGDPAESLLDLGVIDQLLLQTPADIRARTASLGSGAPAGANPLAVGSQLLDALGELQRRSPVALVVDDVQWADHSSLEALRFVLRRLWTERLIVVLATRTGTDQSPDPALERLIRGIPADLSLELAGLDLVDVSDLARALAGRQVPAGVARRFHSYTGGHPLMLRTMLNEISSQRFSSMDWRLAVPPSVDTAIRQTFDKLPSASRSLLEALAVLGGRPLLSQAADVAGLGSAHHALGPAIEAGLATWSPAEPAGPVAITHDLQREAIYGAMSPARRSQLHERAAATVEPFLAWRHRVAAAGTTDATLAAQLEQAAEDEAADGDHGTAATFLDWAAGLTPWSPRSEQLLLRSMIHLVLSSRRGRAKQLRERAYRCAPSALRSLALGLCDLYMTGDRSSAERHLLHAFGATGEDTWVHGSAAAGMAGVSVWRGQDDDALVYAELALGSVGVPAPLRDYVCCLRGVARARKDGLPAGLEEFRYLSEHAADIPSRHLEALSCRGALRAMVGLVEEAQRDLAEVVRRQEAGAPMLSGVTPHCYLAAVQYQLGEWNACVRTLRRASMLADDDQPAMNDVILSFVASIVPSARGDWDTADQLVRTAVTAAQRVGGPQDLKYAAIAAALFHQARGDHSGVLRALSAVPNLRNGGTSGLHEWWSPWWQPLLIDALQATGQLREAASELSLLRKRTTASVVLASTVIRLSAQQAAAEGNLPEAIALAARHLSTTMESRPRLADGQLYHAHARHLLQAGNTSAATQWLTAADQCFTALLATPYRDRARADLAILTTHPAAIPSPQLTAREREVVDLVLDNRTNREIAATLHITPKTVEYHLRNVFTRLGISSRRDLRKFF</sequence>
<dbReference type="InterPro" id="IPR016032">
    <property type="entry name" value="Sig_transdc_resp-reg_C-effctor"/>
</dbReference>
<dbReference type="SMART" id="SM00421">
    <property type="entry name" value="HTH_LUXR"/>
    <property type="match status" value="1"/>
</dbReference>
<comment type="caution">
    <text evidence="4">The sequence shown here is derived from an EMBL/GenBank/DDBJ whole genome shotgun (WGS) entry which is preliminary data.</text>
</comment>
<dbReference type="CDD" id="cd06170">
    <property type="entry name" value="LuxR_C_like"/>
    <property type="match status" value="1"/>
</dbReference>
<dbReference type="Gene3D" id="1.10.10.10">
    <property type="entry name" value="Winged helix-like DNA-binding domain superfamily/Winged helix DNA-binding domain"/>
    <property type="match status" value="1"/>
</dbReference>